<sequence>MDPPAIRVSQPASTPQVQSKPVREMLQSGARGFSLGSQIGRKTAYVFFDPQCGHCGHLWQAALPLQQRMHFVWVPVAFMSRKSLPQGVAILHAADPAAAMAKHEDALLSGSGGIDVALGQGNGQENDTAIQTLQEAIRANTALLEKLGVNSVPHLIIVDAESDATTSHSGAMPTPALAELLGVQP</sequence>
<dbReference type="Pfam" id="PF13098">
    <property type="entry name" value="Thioredoxin_2"/>
    <property type="match status" value="1"/>
</dbReference>
<accession>U5NCN1</accession>
<protein>
    <submittedName>
        <fullName evidence="3">Thiol:disulfide interchange protein DsbG</fullName>
    </submittedName>
</protein>
<dbReference type="PANTHER" id="PTHR35272">
    <property type="entry name" value="THIOL:DISULFIDE INTERCHANGE PROTEIN DSBC-RELATED"/>
    <property type="match status" value="1"/>
</dbReference>
<dbReference type="EMBL" id="CP004885">
    <property type="protein sequence ID" value="AGX87909.1"/>
    <property type="molecule type" value="Genomic_DNA"/>
</dbReference>
<reference evidence="3 4" key="1">
    <citation type="journal article" date="2013" name="Genome Biol.">
        <title>Genomic analysis reveals key aspects of prokaryotic symbiosis in the phototrophic consortium "Chlorochromatium aggregatum".</title>
        <authorList>
            <person name="Liu Z."/>
            <person name="Muller J."/>
            <person name="Li T."/>
            <person name="Alvey R.M."/>
            <person name="Vogl K."/>
            <person name="Frigaard N.U."/>
            <person name="Rockwell N.C."/>
            <person name="Boyd E.S."/>
            <person name="Tomsho L.P."/>
            <person name="Schuster S.C."/>
            <person name="Henke P."/>
            <person name="Rohde M."/>
            <person name="Overmann J."/>
            <person name="Bryant D.A."/>
        </authorList>
    </citation>
    <scope>NUCLEOTIDE SEQUENCE [LARGE SCALE GENOMIC DNA]</scope>
    <source>
        <strain evidence="3">CR</strain>
    </source>
</reference>
<evidence type="ECO:0000259" key="2">
    <source>
        <dbReference type="Pfam" id="PF13098"/>
    </source>
</evidence>
<dbReference type="InterPro" id="IPR051470">
    <property type="entry name" value="Thiol:disulfide_interchange"/>
</dbReference>
<dbReference type="eggNOG" id="COG1651">
    <property type="taxonomic scope" value="Bacteria"/>
</dbReference>
<keyword evidence="4" id="KW-1185">Reference proteome</keyword>
<dbReference type="KEGG" id="cbx:Cenrod_1825"/>
<feature type="region of interest" description="Disordered" evidence="1">
    <location>
        <begin position="1"/>
        <end position="22"/>
    </location>
</feature>
<dbReference type="InterPro" id="IPR036249">
    <property type="entry name" value="Thioredoxin-like_sf"/>
</dbReference>
<dbReference type="Gene3D" id="3.40.30.10">
    <property type="entry name" value="Glutaredoxin"/>
    <property type="match status" value="1"/>
</dbReference>
<dbReference type="PANTHER" id="PTHR35272:SF4">
    <property type="entry name" value="THIOL:DISULFIDE INTERCHANGE PROTEIN DSBG"/>
    <property type="match status" value="1"/>
</dbReference>
<feature type="compositionally biased region" description="Polar residues" evidence="1">
    <location>
        <begin position="10"/>
        <end position="19"/>
    </location>
</feature>
<evidence type="ECO:0000313" key="4">
    <source>
        <dbReference type="Proteomes" id="UP000017184"/>
    </source>
</evidence>
<dbReference type="AlphaFoldDB" id="U5NCN1"/>
<dbReference type="SUPFAM" id="SSF52833">
    <property type="entry name" value="Thioredoxin-like"/>
    <property type="match status" value="1"/>
</dbReference>
<dbReference type="InterPro" id="IPR012336">
    <property type="entry name" value="Thioredoxin-like_fold"/>
</dbReference>
<organism evidence="3 4">
    <name type="scientific">Candidatus Symbiobacter mobilis CR</name>
    <dbReference type="NCBI Taxonomy" id="946483"/>
    <lineage>
        <taxon>Bacteria</taxon>
        <taxon>Pseudomonadati</taxon>
        <taxon>Pseudomonadota</taxon>
        <taxon>Betaproteobacteria</taxon>
        <taxon>Burkholderiales</taxon>
        <taxon>Comamonadaceae</taxon>
    </lineage>
</organism>
<evidence type="ECO:0000256" key="1">
    <source>
        <dbReference type="SAM" id="MobiDB-lite"/>
    </source>
</evidence>
<gene>
    <name evidence="3" type="primary">dsbG</name>
    <name evidence="3" type="ORF">Cenrod_1825</name>
</gene>
<feature type="domain" description="Thioredoxin-like fold" evidence="2">
    <location>
        <begin position="40"/>
        <end position="181"/>
    </location>
</feature>
<dbReference type="Proteomes" id="UP000017184">
    <property type="component" value="Chromosome"/>
</dbReference>
<evidence type="ECO:0000313" key="3">
    <source>
        <dbReference type="EMBL" id="AGX87909.1"/>
    </source>
</evidence>
<name>U5NCN1_9BURK</name>
<dbReference type="STRING" id="946483.Cenrod_1825"/>
<proteinExistence type="predicted"/>
<dbReference type="HOGENOM" id="CLU_121438_0_0_4"/>